<protein>
    <submittedName>
        <fullName evidence="2">GNAT superfamily N-acetyltransferase</fullName>
    </submittedName>
</protein>
<evidence type="ECO:0000259" key="1">
    <source>
        <dbReference type="PROSITE" id="PS51186"/>
    </source>
</evidence>
<proteinExistence type="predicted"/>
<sequence length="305" mass="32942">MTPDAPVPGSRVVVRYRLPDGSTPPFTDVIGVLTASGTAVTVQPESGDPVTVPTERIVALKALAPRPVRNSEIRGLESAAADAWPGLEQEWIGGWLLRAGAGVTRRGNSASPLRPDASVIDLPAVAAWYHDRDLQPSLSLPDRLLRPPAGWNLSAEALVLTLPIPSSTGPDTHTERIAVPDDRWLAHHPRYRDRPDLLTAVRDGVVTFLRRGDAAVARAAATASPTGRRWVGITAVATRPEERRRGHAAAVCAEAMRWGDARGATHAYVQVEVDNDEARSLYERLGFTEHHRYRYASPEGVTAPG</sequence>
<dbReference type="RefSeq" id="WP_204869191.1">
    <property type="nucleotide sequence ID" value="NZ_JAFBBK010000001.1"/>
</dbReference>
<dbReference type="SUPFAM" id="SSF55729">
    <property type="entry name" value="Acyl-CoA N-acyltransferases (Nat)"/>
    <property type="match status" value="1"/>
</dbReference>
<dbReference type="InterPro" id="IPR000182">
    <property type="entry name" value="GNAT_dom"/>
</dbReference>
<organism evidence="2 3">
    <name type="scientific">Rhodococcoides corynebacterioides</name>
    <dbReference type="NCBI Taxonomy" id="53972"/>
    <lineage>
        <taxon>Bacteria</taxon>
        <taxon>Bacillati</taxon>
        <taxon>Actinomycetota</taxon>
        <taxon>Actinomycetes</taxon>
        <taxon>Mycobacteriales</taxon>
        <taxon>Nocardiaceae</taxon>
        <taxon>Rhodococcoides</taxon>
    </lineage>
</organism>
<dbReference type="Pfam" id="PF24553">
    <property type="entry name" value="Rv0428c_C"/>
    <property type="match status" value="1"/>
</dbReference>
<dbReference type="PANTHER" id="PTHR43072:SF60">
    <property type="entry name" value="L-2,4-DIAMINOBUTYRIC ACID ACETYLTRANSFERASE"/>
    <property type="match status" value="1"/>
</dbReference>
<dbReference type="InterPro" id="IPR056935">
    <property type="entry name" value="Rv0428c-like_C"/>
</dbReference>
<accession>A0ABS2KWP9</accession>
<gene>
    <name evidence="2" type="ORF">JOE42_003103</name>
</gene>
<dbReference type="EMBL" id="JAFBBK010000001">
    <property type="protein sequence ID" value="MBM7416370.1"/>
    <property type="molecule type" value="Genomic_DNA"/>
</dbReference>
<evidence type="ECO:0000313" key="2">
    <source>
        <dbReference type="EMBL" id="MBM7416370.1"/>
    </source>
</evidence>
<dbReference type="CDD" id="cd04301">
    <property type="entry name" value="NAT_SF"/>
    <property type="match status" value="1"/>
</dbReference>
<dbReference type="Gene3D" id="3.40.630.30">
    <property type="match status" value="1"/>
</dbReference>
<reference evidence="2 3" key="1">
    <citation type="submission" date="2021-01" db="EMBL/GenBank/DDBJ databases">
        <title>Genomics of switchgrass bacterial isolates.</title>
        <authorList>
            <person name="Shade A."/>
        </authorList>
    </citation>
    <scope>NUCLEOTIDE SEQUENCE [LARGE SCALE GENOMIC DNA]</scope>
    <source>
        <strain evidence="2 3">PvP111</strain>
    </source>
</reference>
<feature type="domain" description="N-acetyltransferase" evidence="1">
    <location>
        <begin position="162"/>
        <end position="304"/>
    </location>
</feature>
<comment type="caution">
    <text evidence="2">The sequence shown here is derived from an EMBL/GenBank/DDBJ whole genome shotgun (WGS) entry which is preliminary data.</text>
</comment>
<dbReference type="Proteomes" id="UP000703038">
    <property type="component" value="Unassembled WGS sequence"/>
</dbReference>
<dbReference type="InterPro" id="IPR016181">
    <property type="entry name" value="Acyl_CoA_acyltransferase"/>
</dbReference>
<keyword evidence="3" id="KW-1185">Reference proteome</keyword>
<dbReference type="PANTHER" id="PTHR43072">
    <property type="entry name" value="N-ACETYLTRANSFERASE"/>
    <property type="match status" value="1"/>
</dbReference>
<evidence type="ECO:0000313" key="3">
    <source>
        <dbReference type="Proteomes" id="UP000703038"/>
    </source>
</evidence>
<dbReference type="Pfam" id="PF24551">
    <property type="entry name" value="SH3_Rv0428c"/>
    <property type="match status" value="1"/>
</dbReference>
<name>A0ABS2KWP9_9NOCA</name>
<dbReference type="PROSITE" id="PS51186">
    <property type="entry name" value="GNAT"/>
    <property type="match status" value="1"/>
</dbReference>
<dbReference type="InterPro" id="IPR056934">
    <property type="entry name" value="SH3_Rv0428c"/>
</dbReference>